<dbReference type="RefSeq" id="WP_185991328.1">
    <property type="nucleotide sequence ID" value="NZ_JACCAE010000001.1"/>
</dbReference>
<dbReference type="Proteomes" id="UP000554054">
    <property type="component" value="Unassembled WGS sequence"/>
</dbReference>
<organism evidence="1 2">
    <name type="scientific">Janibacter cremeus</name>
    <dbReference type="NCBI Taxonomy" id="1285192"/>
    <lineage>
        <taxon>Bacteria</taxon>
        <taxon>Bacillati</taxon>
        <taxon>Actinomycetota</taxon>
        <taxon>Actinomycetes</taxon>
        <taxon>Micrococcales</taxon>
        <taxon>Intrasporangiaceae</taxon>
        <taxon>Janibacter</taxon>
    </lineage>
</organism>
<gene>
    <name evidence="1" type="ORF">BJY20_001922</name>
</gene>
<reference evidence="1 2" key="1">
    <citation type="submission" date="2020-07" db="EMBL/GenBank/DDBJ databases">
        <title>Sequencing the genomes of 1000 actinobacteria strains.</title>
        <authorList>
            <person name="Klenk H.-P."/>
        </authorList>
    </citation>
    <scope>NUCLEOTIDE SEQUENCE [LARGE SCALE GENOMIC DNA]</scope>
    <source>
        <strain evidence="1 2">DSM 26154</strain>
    </source>
</reference>
<comment type="caution">
    <text evidence="1">The sequence shown here is derived from an EMBL/GenBank/DDBJ whole genome shotgun (WGS) entry which is preliminary data.</text>
</comment>
<accession>A0A852VSX3</accession>
<name>A0A852VSX3_9MICO</name>
<dbReference type="EMBL" id="JACCAE010000001">
    <property type="protein sequence ID" value="NYF98530.1"/>
    <property type="molecule type" value="Genomic_DNA"/>
</dbReference>
<proteinExistence type="predicted"/>
<keyword evidence="2" id="KW-1185">Reference proteome</keyword>
<dbReference type="AlphaFoldDB" id="A0A852VSX3"/>
<evidence type="ECO:0000313" key="1">
    <source>
        <dbReference type="EMBL" id="NYF98530.1"/>
    </source>
</evidence>
<sequence>MQRQPKSQVNLQLLTNRMNDFTSLNKQVQHLRQEGFREVSPPADAPKSSRFFEKSVDGGRIGWQVVPDADKNAPERAEYMTQAGIGWDWAHGGPYVYATYAEWQDIIQYGATAAPALCAAIGSLPGAIACGAAGAAVAKYINSQPEAIDAGCLGVNAQLNAFVC</sequence>
<evidence type="ECO:0000313" key="2">
    <source>
        <dbReference type="Proteomes" id="UP000554054"/>
    </source>
</evidence>
<protein>
    <submittedName>
        <fullName evidence="1">Uncharacterized protein</fullName>
    </submittedName>
</protein>